<dbReference type="EMBL" id="CABFMQ020000079">
    <property type="protein sequence ID" value="VTZ50322.1"/>
    <property type="molecule type" value="Genomic_DNA"/>
</dbReference>
<dbReference type="PANTHER" id="PTHR37941:SF1">
    <property type="entry name" value="FUMARASE E-RELATED"/>
    <property type="match status" value="1"/>
</dbReference>
<feature type="region of interest" description="Disordered" evidence="1">
    <location>
        <begin position="186"/>
        <end position="206"/>
    </location>
</feature>
<dbReference type="InterPro" id="IPR007761">
    <property type="entry name" value="MtlR-like"/>
</dbReference>
<gene>
    <name evidence="2" type="ORF">MPC4_220052</name>
</gene>
<dbReference type="AlphaFoldDB" id="A0A8B6M8E2"/>
<keyword evidence="3" id="KW-1185">Reference proteome</keyword>
<dbReference type="InterPro" id="IPR038026">
    <property type="entry name" value="MtlR-like_sf"/>
</dbReference>
<dbReference type="SUPFAM" id="SSF158668">
    <property type="entry name" value="MtlR-like"/>
    <property type="match status" value="1"/>
</dbReference>
<dbReference type="PANTHER" id="PTHR37941">
    <property type="entry name" value="FUMARASE E-RELATED"/>
    <property type="match status" value="1"/>
</dbReference>
<comment type="caution">
    <text evidence="2">The sequence shown here is derived from an EMBL/GenBank/DDBJ whole genome shotgun (WGS) entry which is preliminary data.</text>
</comment>
<dbReference type="Gene3D" id="1.20.120.330">
    <property type="entry name" value="Nucleotidyltransferases domain 2"/>
    <property type="match status" value="1"/>
</dbReference>
<evidence type="ECO:0000313" key="3">
    <source>
        <dbReference type="Proteomes" id="UP000485880"/>
    </source>
</evidence>
<sequence>MGSKGTRSPLESALRALTRATRDRPDPTELWKTLIDLASPKTADATVALVLGAAVEQALEIAISTHFVLDRDGCARMFEDEEIAPIPTFAAKIRLAYALGIYEKHIRDELNLLKGIRNAFAHAKADTKFTDKHIAQACGFLWLPQRWHPMGPPSGQQAIRDLDTPREKFVTSAQFLFMYLEHSDNGEKPKSFSKSGSYSPLAHPGT</sequence>
<proteinExistence type="predicted"/>
<reference evidence="2 3" key="1">
    <citation type="submission" date="2019-05" db="EMBL/GenBank/DDBJ databases">
        <authorList>
            <person name="Farhan Ul Haque M."/>
        </authorList>
    </citation>
    <scope>NUCLEOTIDE SEQUENCE [LARGE SCALE GENOMIC DNA]</scope>
    <source>
        <strain evidence="2">2</strain>
    </source>
</reference>
<name>A0A8B6M8E2_METTU</name>
<evidence type="ECO:0000256" key="1">
    <source>
        <dbReference type="SAM" id="MobiDB-lite"/>
    </source>
</evidence>
<evidence type="ECO:0000313" key="2">
    <source>
        <dbReference type="EMBL" id="VTZ50322.1"/>
    </source>
</evidence>
<organism evidence="2 3">
    <name type="scientific">Methylocella tundrae</name>
    <dbReference type="NCBI Taxonomy" id="227605"/>
    <lineage>
        <taxon>Bacteria</taxon>
        <taxon>Pseudomonadati</taxon>
        <taxon>Pseudomonadota</taxon>
        <taxon>Alphaproteobacteria</taxon>
        <taxon>Hyphomicrobiales</taxon>
        <taxon>Beijerinckiaceae</taxon>
        <taxon>Methylocella</taxon>
    </lineage>
</organism>
<protein>
    <recommendedName>
        <fullName evidence="4">DUF4145 domain-containing protein</fullName>
    </recommendedName>
</protein>
<accession>A0A8B6M8E2</accession>
<evidence type="ECO:0008006" key="4">
    <source>
        <dbReference type="Google" id="ProtNLM"/>
    </source>
</evidence>
<dbReference type="Proteomes" id="UP000485880">
    <property type="component" value="Unassembled WGS sequence"/>
</dbReference>
<dbReference type="GO" id="GO:0045892">
    <property type="term" value="P:negative regulation of DNA-templated transcription"/>
    <property type="evidence" value="ECO:0007669"/>
    <property type="project" value="TreeGrafter"/>
</dbReference>